<feature type="compositionally biased region" description="Basic and acidic residues" evidence="3">
    <location>
        <begin position="49"/>
        <end position="59"/>
    </location>
</feature>
<name>A0A0L7LBT1_OPEBR</name>
<dbReference type="EMBL" id="JTDY01001877">
    <property type="protein sequence ID" value="KOB72656.1"/>
    <property type="molecule type" value="Genomic_DNA"/>
</dbReference>
<evidence type="ECO:0000256" key="2">
    <source>
        <dbReference type="ARBA" id="ARBA00022490"/>
    </source>
</evidence>
<feature type="region of interest" description="Disordered" evidence="3">
    <location>
        <begin position="391"/>
        <end position="519"/>
    </location>
</feature>
<dbReference type="Proteomes" id="UP000037510">
    <property type="component" value="Unassembled WGS sequence"/>
</dbReference>
<keyword evidence="5" id="KW-1185">Reference proteome</keyword>
<dbReference type="GO" id="GO:0045944">
    <property type="term" value="P:positive regulation of transcription by RNA polymerase II"/>
    <property type="evidence" value="ECO:0007669"/>
    <property type="project" value="TreeGrafter"/>
</dbReference>
<dbReference type="GO" id="GO:0000976">
    <property type="term" value="F:transcription cis-regulatory region binding"/>
    <property type="evidence" value="ECO:0007669"/>
    <property type="project" value="TreeGrafter"/>
</dbReference>
<dbReference type="PANTHER" id="PTHR12983:SF9">
    <property type="entry name" value="E3 UBIQUITIN-PROTEIN LIGASE RNF10"/>
    <property type="match status" value="1"/>
</dbReference>
<comment type="caution">
    <text evidence="4">The sequence shown here is derived from an EMBL/GenBank/DDBJ whole genome shotgun (WGS) entry which is preliminary data.</text>
</comment>
<feature type="compositionally biased region" description="Polar residues" evidence="3">
    <location>
        <begin position="444"/>
        <end position="455"/>
    </location>
</feature>
<evidence type="ECO:0000256" key="3">
    <source>
        <dbReference type="SAM" id="MobiDB-lite"/>
    </source>
</evidence>
<dbReference type="GO" id="GO:0005737">
    <property type="term" value="C:cytoplasm"/>
    <property type="evidence" value="ECO:0007669"/>
    <property type="project" value="UniProtKB-SubCell"/>
</dbReference>
<feature type="compositionally biased region" description="Basic and acidic residues" evidence="3">
    <location>
        <begin position="1"/>
        <end position="11"/>
    </location>
</feature>
<evidence type="ECO:0000313" key="4">
    <source>
        <dbReference type="EMBL" id="KOB72656.1"/>
    </source>
</evidence>
<evidence type="ECO:0000256" key="1">
    <source>
        <dbReference type="ARBA" id="ARBA00004496"/>
    </source>
</evidence>
<dbReference type="InterPro" id="IPR039739">
    <property type="entry name" value="MAG2/RNF10"/>
</dbReference>
<feature type="region of interest" description="Disordered" evidence="3">
    <location>
        <begin position="1"/>
        <end position="79"/>
    </location>
</feature>
<protein>
    <submittedName>
        <fullName evidence="4">RING finger protein</fullName>
    </submittedName>
</protein>
<dbReference type="PANTHER" id="PTHR12983">
    <property type="entry name" value="RING FINGER 10 FAMILY MEMBER"/>
    <property type="match status" value="1"/>
</dbReference>
<dbReference type="AlphaFoldDB" id="A0A0L7LBT1"/>
<feature type="compositionally biased region" description="Polar residues" evidence="3">
    <location>
        <begin position="13"/>
        <end position="22"/>
    </location>
</feature>
<dbReference type="STRING" id="104452.A0A0L7LBT1"/>
<reference evidence="4 5" key="1">
    <citation type="journal article" date="2015" name="Genome Biol. Evol.">
        <title>The genome of winter moth (Operophtera brumata) provides a genomic perspective on sexual dimorphism and phenology.</title>
        <authorList>
            <person name="Derks M.F."/>
            <person name="Smit S."/>
            <person name="Salis L."/>
            <person name="Schijlen E."/>
            <person name="Bossers A."/>
            <person name="Mateman C."/>
            <person name="Pijl A.S."/>
            <person name="de Ridder D."/>
            <person name="Groenen M.A."/>
            <person name="Visser M.E."/>
            <person name="Megens H.J."/>
        </authorList>
    </citation>
    <scope>NUCLEOTIDE SEQUENCE [LARGE SCALE GENOMIC DNA]</scope>
    <source>
        <strain evidence="4">WM2013NL</strain>
        <tissue evidence="4">Head and thorax</tissue>
    </source>
</reference>
<feature type="compositionally biased region" description="Low complexity" evidence="3">
    <location>
        <begin position="421"/>
        <end position="439"/>
    </location>
</feature>
<proteinExistence type="predicted"/>
<comment type="subcellular location">
    <subcellularLocation>
        <location evidence="1">Cytoplasm</location>
    </subcellularLocation>
</comment>
<feature type="compositionally biased region" description="Basic and acidic residues" evidence="3">
    <location>
        <begin position="393"/>
        <end position="407"/>
    </location>
</feature>
<gene>
    <name evidence="4" type="ORF">OBRU01_11943</name>
</gene>
<organism evidence="4 5">
    <name type="scientific">Operophtera brumata</name>
    <name type="common">Winter moth</name>
    <name type="synonym">Phalaena brumata</name>
    <dbReference type="NCBI Taxonomy" id="104452"/>
    <lineage>
        <taxon>Eukaryota</taxon>
        <taxon>Metazoa</taxon>
        <taxon>Ecdysozoa</taxon>
        <taxon>Arthropoda</taxon>
        <taxon>Hexapoda</taxon>
        <taxon>Insecta</taxon>
        <taxon>Pterygota</taxon>
        <taxon>Neoptera</taxon>
        <taxon>Endopterygota</taxon>
        <taxon>Lepidoptera</taxon>
        <taxon>Glossata</taxon>
        <taxon>Ditrysia</taxon>
        <taxon>Geometroidea</taxon>
        <taxon>Geometridae</taxon>
        <taxon>Larentiinae</taxon>
        <taxon>Operophtera</taxon>
    </lineage>
</organism>
<sequence length="519" mass="57923">MLEESRMDKKSSNRSAQPQSRANAIDCKKSSAPKNEQYRRNAPAQRGRGQVDKRPRPRGDTGYAVGGAQNTGLEDDEPEIGSVFVPGSKKHNMNHLLNFMYPSRGQPERSAGAGRGPWPQRHGDYKLNLLDPDMPVKWEQIEEVVSMRLVRRLRGSTVVEVAPPRGCVTEAAAPHILPLHYINDSPYCKLFAANTHQVQDILEREKKEIETQILAEIDTTEIVFMEQALNILKKKKESTIQFEEPKLVDSDDDETPMVYEKHEANGNKLDWFDVTEDGAAIDVVNQIKELKIDSNLNPDAPEFSVHLDNQPVAFPITEAECLTVKTEPEESDLTDIDKQNQAKYFYFYQAEDGQQVFLNSLNSRKHMPCTAHLPLHCAFDIVELELQPPNVTPRDERRRERAYRRAVEGPPRPDFSSDLVFPPAASFSSPPLDPSPLSAYDEASPSTSMASTSGTWRVRKTAPAPPPLADDDEESTAPRALSLSDAIEAALHAAPSPAGKKNKKSKQKILFATGMQRAP</sequence>
<evidence type="ECO:0000313" key="5">
    <source>
        <dbReference type="Proteomes" id="UP000037510"/>
    </source>
</evidence>
<keyword evidence="2" id="KW-0963">Cytoplasm</keyword>
<accession>A0A0L7LBT1</accession>